<dbReference type="PROSITE" id="PS00070">
    <property type="entry name" value="ALDEHYDE_DEHYDR_CYS"/>
    <property type="match status" value="1"/>
</dbReference>
<dbReference type="FunFam" id="3.40.605.10:FF:000007">
    <property type="entry name" value="NAD/NADP-dependent betaine aldehyde dehydrogenase"/>
    <property type="match status" value="1"/>
</dbReference>
<feature type="domain" description="Aldehyde dehydrogenase" evidence="5">
    <location>
        <begin position="30"/>
        <end position="476"/>
    </location>
</feature>
<keyword evidence="7" id="KW-1185">Reference proteome</keyword>
<evidence type="ECO:0000256" key="3">
    <source>
        <dbReference type="PROSITE-ProRule" id="PRU10007"/>
    </source>
</evidence>
<dbReference type="InterPro" id="IPR016160">
    <property type="entry name" value="Ald_DH_CS_CYS"/>
</dbReference>
<feature type="active site" evidence="3">
    <location>
        <position position="254"/>
    </location>
</feature>
<dbReference type="InterPro" id="IPR016161">
    <property type="entry name" value="Ald_DH/histidinol_DH"/>
</dbReference>
<dbReference type="EMBL" id="KZ819209">
    <property type="protein sequence ID" value="PWY97390.1"/>
    <property type="molecule type" value="Genomic_DNA"/>
</dbReference>
<accession>A0A317XJD4</accession>
<dbReference type="Gene3D" id="3.40.309.10">
    <property type="entry name" value="Aldehyde Dehydrogenase, Chain A, domain 2"/>
    <property type="match status" value="1"/>
</dbReference>
<dbReference type="PROSITE" id="PS00687">
    <property type="entry name" value="ALDEHYDE_DEHYDR_GLU"/>
    <property type="match status" value="1"/>
</dbReference>
<dbReference type="PANTHER" id="PTHR11699">
    <property type="entry name" value="ALDEHYDE DEHYDROGENASE-RELATED"/>
    <property type="match status" value="1"/>
</dbReference>
<dbReference type="SUPFAM" id="SSF53720">
    <property type="entry name" value="ALDH-like"/>
    <property type="match status" value="1"/>
</dbReference>
<dbReference type="CDD" id="cd07106">
    <property type="entry name" value="ALDH_AldA-AAD23400"/>
    <property type="match status" value="1"/>
</dbReference>
<keyword evidence="2 4" id="KW-0560">Oxidoreductase</keyword>
<dbReference type="InParanoid" id="A0A317XJD4"/>
<dbReference type="InterPro" id="IPR016162">
    <property type="entry name" value="Ald_DH_N"/>
</dbReference>
<reference evidence="6 7" key="1">
    <citation type="journal article" date="2018" name="Mol. Biol. Evol.">
        <title>Broad Genomic Sampling Reveals a Smut Pathogenic Ancestry of the Fungal Clade Ustilaginomycotina.</title>
        <authorList>
            <person name="Kijpornyongpan T."/>
            <person name="Mondo S.J."/>
            <person name="Barry K."/>
            <person name="Sandor L."/>
            <person name="Lee J."/>
            <person name="Lipzen A."/>
            <person name="Pangilinan J."/>
            <person name="LaButti K."/>
            <person name="Hainaut M."/>
            <person name="Henrissat B."/>
            <person name="Grigoriev I.V."/>
            <person name="Spatafora J.W."/>
            <person name="Aime M.C."/>
        </authorList>
    </citation>
    <scope>NUCLEOTIDE SEQUENCE [LARGE SCALE GENOMIC DNA]</scope>
    <source>
        <strain evidence="6 7">MCA 3645</strain>
    </source>
</reference>
<dbReference type="AlphaFoldDB" id="A0A317XJD4"/>
<dbReference type="GO" id="GO:0016620">
    <property type="term" value="F:oxidoreductase activity, acting on the aldehyde or oxo group of donors, NAD or NADP as acceptor"/>
    <property type="evidence" value="ECO:0007669"/>
    <property type="project" value="InterPro"/>
</dbReference>
<name>A0A317XJD4_9BASI</name>
<evidence type="ECO:0000256" key="1">
    <source>
        <dbReference type="ARBA" id="ARBA00009986"/>
    </source>
</evidence>
<evidence type="ECO:0000259" key="5">
    <source>
        <dbReference type="Pfam" id="PF00171"/>
    </source>
</evidence>
<evidence type="ECO:0000313" key="6">
    <source>
        <dbReference type="EMBL" id="PWY97390.1"/>
    </source>
</evidence>
<dbReference type="FunFam" id="3.40.309.10:FF:000009">
    <property type="entry name" value="Aldehyde dehydrogenase A"/>
    <property type="match status" value="1"/>
</dbReference>
<evidence type="ECO:0000256" key="4">
    <source>
        <dbReference type="RuleBase" id="RU003345"/>
    </source>
</evidence>
<dbReference type="InterPro" id="IPR016163">
    <property type="entry name" value="Ald_DH_C"/>
</dbReference>
<dbReference type="Proteomes" id="UP000246740">
    <property type="component" value="Unassembled WGS sequence"/>
</dbReference>
<dbReference type="OrthoDB" id="310895at2759"/>
<proteinExistence type="inferred from homology"/>
<dbReference type="InterPro" id="IPR044086">
    <property type="entry name" value="LUC3-like"/>
</dbReference>
<evidence type="ECO:0000256" key="2">
    <source>
        <dbReference type="ARBA" id="ARBA00023002"/>
    </source>
</evidence>
<organism evidence="6 7">
    <name type="scientific">Testicularia cyperi</name>
    <dbReference type="NCBI Taxonomy" id="1882483"/>
    <lineage>
        <taxon>Eukaryota</taxon>
        <taxon>Fungi</taxon>
        <taxon>Dikarya</taxon>
        <taxon>Basidiomycota</taxon>
        <taxon>Ustilaginomycotina</taxon>
        <taxon>Ustilaginomycetes</taxon>
        <taxon>Ustilaginales</taxon>
        <taxon>Anthracoideaceae</taxon>
        <taxon>Testicularia</taxon>
    </lineage>
</organism>
<dbReference type="Pfam" id="PF00171">
    <property type="entry name" value="Aldedh"/>
    <property type="match status" value="1"/>
</dbReference>
<evidence type="ECO:0000313" key="7">
    <source>
        <dbReference type="Proteomes" id="UP000246740"/>
    </source>
</evidence>
<gene>
    <name evidence="6" type="ORF">BCV70DRAFT_202902</name>
</gene>
<sequence>MTVSAASQLLSGTFSHVINGKPYDHGGSAKMMDVLNPATEQAIAQVPVATKEVLDEAVDAAHKAFASWSKTTWDERAKLVSAWGQDYRDMIPELAKLLTAEQGKSAMFAKLECDSILPWFDRLANCKLGEEVIYESETHRAVQRYVPLGVAGLICPWNFPILLALWKVLQGVLTGNCVVLKPSPFTPLCDIRIIESAQKHFPPGVVQIIVGDDSLGPWITEHPRIQKISFTGSTATGRLVARSCAATLKRFTLELGGNDPNVVLPEQDDLAHVAQQVALNAFFNSGQVCIASKRIYVHEDIYDQFSQAVAQAAQNLKVGPGDQEGVMFGPVNNKMQYNKVGEFFKDSQDKGHKFLTGGAPTDGAGYFYPLSVVDNPPEDSKIVQEEPFGPIVPLLKWKDEDDLIRRVNDSEWGLGAIVWGSNLERVERIARQIESGTVWTNSQVELVPEVPFGGMKSSGIGAESGKQGLASYCALQVLYLPKAKV</sequence>
<dbReference type="STRING" id="1882483.A0A317XJD4"/>
<dbReference type="Gene3D" id="3.40.605.10">
    <property type="entry name" value="Aldehyde Dehydrogenase, Chain A, domain 1"/>
    <property type="match status" value="1"/>
</dbReference>
<dbReference type="InterPro" id="IPR015590">
    <property type="entry name" value="Aldehyde_DH_dom"/>
</dbReference>
<dbReference type="InterPro" id="IPR029510">
    <property type="entry name" value="Ald_DH_CS_GLU"/>
</dbReference>
<comment type="similarity">
    <text evidence="1 4">Belongs to the aldehyde dehydrogenase family.</text>
</comment>
<protein>
    <submittedName>
        <fullName evidence="6">Aldehyde dehydrogenase</fullName>
    </submittedName>
</protein>